<evidence type="ECO:0000256" key="1">
    <source>
        <dbReference type="SAM" id="MobiDB-lite"/>
    </source>
</evidence>
<sequence>MAMTGMRQATVGLGLVERTPPDEILRQGVPPLLEAFPENRRTAVIELAHWTYGATAGTVFALLPRGLRASRLTGPVYGVLAWGLFEVLLAPALGLGHARRDHPGERWALLADHVFFGFVVGAPPETSVAGGREPEEDDPEDGGGRA</sequence>
<evidence type="ECO:0008006" key="4">
    <source>
        <dbReference type="Google" id="ProtNLM"/>
    </source>
</evidence>
<feature type="region of interest" description="Disordered" evidence="1">
    <location>
        <begin position="124"/>
        <end position="146"/>
    </location>
</feature>
<keyword evidence="3" id="KW-1185">Reference proteome</keyword>
<name>A0ABX8BK14_9ACTN</name>
<dbReference type="EMBL" id="CP074133">
    <property type="protein sequence ID" value="QUX22577.1"/>
    <property type="molecule type" value="Genomic_DNA"/>
</dbReference>
<proteinExistence type="predicted"/>
<protein>
    <recommendedName>
        <fullName evidence="4">DUF1440 domain-containing protein</fullName>
    </recommendedName>
</protein>
<organism evidence="2 3">
    <name type="scientific">Nocardiopsis changdeensis</name>
    <dbReference type="NCBI Taxonomy" id="2831969"/>
    <lineage>
        <taxon>Bacteria</taxon>
        <taxon>Bacillati</taxon>
        <taxon>Actinomycetota</taxon>
        <taxon>Actinomycetes</taxon>
        <taxon>Streptosporangiales</taxon>
        <taxon>Nocardiopsidaceae</taxon>
        <taxon>Nocardiopsis</taxon>
    </lineage>
</organism>
<evidence type="ECO:0000313" key="3">
    <source>
        <dbReference type="Proteomes" id="UP000676079"/>
    </source>
</evidence>
<accession>A0ABX8BK14</accession>
<feature type="compositionally biased region" description="Acidic residues" evidence="1">
    <location>
        <begin position="134"/>
        <end position="146"/>
    </location>
</feature>
<reference evidence="2 3" key="1">
    <citation type="submission" date="2021-05" db="EMBL/GenBank/DDBJ databases">
        <title>Direct Submission.</title>
        <authorList>
            <person name="Li K."/>
            <person name="Gao J."/>
        </authorList>
    </citation>
    <scope>NUCLEOTIDE SEQUENCE [LARGE SCALE GENOMIC DNA]</scope>
    <source>
        <strain evidence="2 3">Mg02</strain>
    </source>
</reference>
<dbReference type="RefSeq" id="WP_220563792.1">
    <property type="nucleotide sequence ID" value="NZ_CP074133.1"/>
</dbReference>
<evidence type="ECO:0000313" key="2">
    <source>
        <dbReference type="EMBL" id="QUX22577.1"/>
    </source>
</evidence>
<gene>
    <name evidence="2" type="ORF">KGD84_30490</name>
</gene>
<dbReference type="Proteomes" id="UP000676079">
    <property type="component" value="Chromosome"/>
</dbReference>